<dbReference type="Proteomes" id="UP000005055">
    <property type="component" value="Unassembled WGS sequence"/>
</dbReference>
<gene>
    <name evidence="6" type="ORF">GIG_00907</name>
</gene>
<sequence length="256" mass="29714">MNKIKPYYNEDGFTLYFKNNKNLSKIIEEKTIDMIFADPPYFLSSDGITCKSGKMVSVNKATWDKTINIKEKIKYNRNWIKECKKVLKDNGTIWVSGTFHNIYSVGIALELEGFSIINNITWQKPNPAPNLSCRTFTHSTETIIWARKKDAKNNKYYFNYRLMKQINNGKQMKDVWNINLPKNDEKKFGKHPTQKPLSLLERIILSSTKENELILDPFNGSGTTGIAAKKLNRKYIGIDNDKNYLDITVQRYKFGS</sequence>
<dbReference type="GO" id="GO:0008170">
    <property type="term" value="F:N-methyltransferase activity"/>
    <property type="evidence" value="ECO:0007669"/>
    <property type="project" value="InterPro"/>
</dbReference>
<dbReference type="PRINTS" id="PR00508">
    <property type="entry name" value="S21N4MTFRASE"/>
</dbReference>
<evidence type="ECO:0000313" key="6">
    <source>
        <dbReference type="EMBL" id="EGS29492.1"/>
    </source>
</evidence>
<name>F9QCM5_9BACT</name>
<keyword evidence="7" id="KW-1185">Reference proteome</keyword>
<evidence type="ECO:0000259" key="5">
    <source>
        <dbReference type="Pfam" id="PF01555"/>
    </source>
</evidence>
<dbReference type="EMBL" id="AFVJ01000006">
    <property type="protein sequence ID" value="EGS29492.1"/>
    <property type="molecule type" value="Genomic_DNA"/>
</dbReference>
<dbReference type="RefSeq" id="WP_006886244.1">
    <property type="nucleotide sequence ID" value="NZ_AFVJ01000006.1"/>
</dbReference>
<dbReference type="Gene3D" id="3.40.50.150">
    <property type="entry name" value="Vaccinia Virus protein VP39"/>
    <property type="match status" value="1"/>
</dbReference>
<dbReference type="Pfam" id="PF01555">
    <property type="entry name" value="N6_N4_Mtase"/>
    <property type="match status" value="1"/>
</dbReference>
<evidence type="ECO:0000256" key="3">
    <source>
        <dbReference type="ARBA" id="ARBA00022679"/>
    </source>
</evidence>
<comment type="similarity">
    <text evidence="1 4">Belongs to the N(4)/N(6)-methyltransferase family.</text>
</comment>
<evidence type="ECO:0000256" key="4">
    <source>
        <dbReference type="RuleBase" id="RU362026"/>
    </source>
</evidence>
<dbReference type="InterPro" id="IPR002052">
    <property type="entry name" value="DNA_methylase_N6_adenine_CS"/>
</dbReference>
<dbReference type="GO" id="GO:0003677">
    <property type="term" value="F:DNA binding"/>
    <property type="evidence" value="ECO:0007669"/>
    <property type="project" value="InterPro"/>
</dbReference>
<protein>
    <recommendedName>
        <fullName evidence="4">Methyltransferase</fullName>
        <ecNumber evidence="4">2.1.1.-</ecNumber>
    </recommendedName>
</protein>
<dbReference type="GO" id="GO:0009007">
    <property type="term" value="F:site-specific DNA-methyltransferase (adenine-specific) activity"/>
    <property type="evidence" value="ECO:0007669"/>
    <property type="project" value="TreeGrafter"/>
</dbReference>
<dbReference type="PANTHER" id="PTHR13370:SF3">
    <property type="entry name" value="TRNA (GUANINE(10)-N2)-METHYLTRANSFERASE HOMOLOG"/>
    <property type="match status" value="1"/>
</dbReference>
<keyword evidence="2 6" id="KW-0489">Methyltransferase</keyword>
<dbReference type="PANTHER" id="PTHR13370">
    <property type="entry name" value="RNA METHYLASE-RELATED"/>
    <property type="match status" value="1"/>
</dbReference>
<dbReference type="STRING" id="1034808.GIG_00907"/>
<keyword evidence="3" id="KW-0808">Transferase</keyword>
<dbReference type="InterPro" id="IPR002941">
    <property type="entry name" value="DNA_methylase_N4/N6"/>
</dbReference>
<accession>F9QCM5</accession>
<evidence type="ECO:0000256" key="2">
    <source>
        <dbReference type="ARBA" id="ARBA00022603"/>
    </source>
</evidence>
<evidence type="ECO:0000256" key="1">
    <source>
        <dbReference type="ARBA" id="ARBA00006594"/>
    </source>
</evidence>
<dbReference type="GO" id="GO:0005737">
    <property type="term" value="C:cytoplasm"/>
    <property type="evidence" value="ECO:0007669"/>
    <property type="project" value="TreeGrafter"/>
</dbReference>
<feature type="domain" description="DNA methylase N-4/N-6" evidence="5">
    <location>
        <begin position="32"/>
        <end position="249"/>
    </location>
</feature>
<reference evidence="6 7" key="1">
    <citation type="journal article" date="2011" name="J. Bacteriol.">
        <title>Genome Sequence of Duck Pathogen Mycoplasma anatis Strain 1340.</title>
        <authorList>
            <person name="Guo Z."/>
            <person name="Chen P."/>
            <person name="Ren P."/>
            <person name="Kuang S."/>
            <person name="Zhou Z."/>
            <person name="Li Z."/>
            <person name="Liu M."/>
            <person name="Shi D."/>
            <person name="Xiao Y."/>
            <person name="Wang X."/>
            <person name="Zhou R."/>
            <person name="Jin H."/>
            <person name="Bi D."/>
        </authorList>
    </citation>
    <scope>NUCLEOTIDE SEQUENCE [LARGE SCALE GENOMIC DNA]</scope>
    <source>
        <strain evidence="6 7">1340</strain>
    </source>
</reference>
<dbReference type="GeneID" id="65653385"/>
<dbReference type="AlphaFoldDB" id="F9QCM5"/>
<dbReference type="REBASE" id="40509">
    <property type="entry name" value="M1.Man1340ORF907P"/>
</dbReference>
<organism evidence="6 7">
    <name type="scientific">Mycoplasmopsis anatis 1340</name>
    <dbReference type="NCBI Taxonomy" id="1034808"/>
    <lineage>
        <taxon>Bacteria</taxon>
        <taxon>Bacillati</taxon>
        <taxon>Mycoplasmatota</taxon>
        <taxon>Mycoplasmoidales</taxon>
        <taxon>Metamycoplasmataceae</taxon>
        <taxon>Mycoplasmopsis</taxon>
    </lineage>
</organism>
<dbReference type="GO" id="GO:0032259">
    <property type="term" value="P:methylation"/>
    <property type="evidence" value="ECO:0007669"/>
    <property type="project" value="UniProtKB-KW"/>
</dbReference>
<evidence type="ECO:0000313" key="7">
    <source>
        <dbReference type="Proteomes" id="UP000005055"/>
    </source>
</evidence>
<proteinExistence type="inferred from homology"/>
<dbReference type="eggNOG" id="COG2189">
    <property type="taxonomic scope" value="Bacteria"/>
</dbReference>
<dbReference type="InterPro" id="IPR029063">
    <property type="entry name" value="SAM-dependent_MTases_sf"/>
</dbReference>
<comment type="caution">
    <text evidence="6">The sequence shown here is derived from an EMBL/GenBank/DDBJ whole genome shotgun (WGS) entry which is preliminary data.</text>
</comment>
<dbReference type="PROSITE" id="PS00092">
    <property type="entry name" value="N6_MTASE"/>
    <property type="match status" value="1"/>
</dbReference>
<dbReference type="SUPFAM" id="SSF53335">
    <property type="entry name" value="S-adenosyl-L-methionine-dependent methyltransferases"/>
    <property type="match status" value="1"/>
</dbReference>
<dbReference type="EC" id="2.1.1.-" evidence="4"/>
<dbReference type="InterPro" id="IPR001091">
    <property type="entry name" value="RM_Methyltransferase"/>
</dbReference>